<feature type="compositionally biased region" description="Low complexity" evidence="1">
    <location>
        <begin position="1"/>
        <end position="10"/>
    </location>
</feature>
<evidence type="ECO:0000313" key="2">
    <source>
        <dbReference type="EMBL" id="MFC5002731.1"/>
    </source>
</evidence>
<feature type="region of interest" description="Disordered" evidence="1">
    <location>
        <begin position="1"/>
        <end position="69"/>
    </location>
</feature>
<reference evidence="3" key="1">
    <citation type="journal article" date="2019" name="Int. J. Syst. Evol. Microbiol.">
        <title>The Global Catalogue of Microorganisms (GCM) 10K type strain sequencing project: providing services to taxonomists for standard genome sequencing and annotation.</title>
        <authorList>
            <consortium name="The Broad Institute Genomics Platform"/>
            <consortium name="The Broad Institute Genome Sequencing Center for Infectious Disease"/>
            <person name="Wu L."/>
            <person name="Ma J."/>
        </authorList>
    </citation>
    <scope>NUCLEOTIDE SEQUENCE [LARGE SCALE GENOMIC DNA]</scope>
    <source>
        <strain evidence="3">CGMCC 4.7152</strain>
    </source>
</reference>
<dbReference type="EMBL" id="JBHSIU010000042">
    <property type="protein sequence ID" value="MFC5002731.1"/>
    <property type="molecule type" value="Genomic_DNA"/>
</dbReference>
<feature type="compositionally biased region" description="Low complexity" evidence="1">
    <location>
        <begin position="165"/>
        <end position="177"/>
    </location>
</feature>
<dbReference type="RefSeq" id="WP_380121093.1">
    <property type="nucleotide sequence ID" value="NZ_JBHSIU010000042.1"/>
</dbReference>
<feature type="compositionally biased region" description="Low complexity" evidence="1">
    <location>
        <begin position="18"/>
        <end position="27"/>
    </location>
</feature>
<dbReference type="Proteomes" id="UP001595912">
    <property type="component" value="Unassembled WGS sequence"/>
</dbReference>
<gene>
    <name evidence="2" type="ORF">ACFPIJ_33500</name>
</gene>
<proteinExistence type="predicted"/>
<protein>
    <submittedName>
        <fullName evidence="2">Uncharacterized protein</fullName>
    </submittedName>
</protein>
<keyword evidence="3" id="KW-1185">Reference proteome</keyword>
<evidence type="ECO:0000313" key="3">
    <source>
        <dbReference type="Proteomes" id="UP001595912"/>
    </source>
</evidence>
<accession>A0ABV9W6M1</accession>
<feature type="region of interest" description="Disordered" evidence="1">
    <location>
        <begin position="149"/>
        <end position="177"/>
    </location>
</feature>
<name>A0ABV9W6M1_9ACTN</name>
<organism evidence="2 3">
    <name type="scientific">Dactylosporangium cerinum</name>
    <dbReference type="NCBI Taxonomy" id="1434730"/>
    <lineage>
        <taxon>Bacteria</taxon>
        <taxon>Bacillati</taxon>
        <taxon>Actinomycetota</taxon>
        <taxon>Actinomycetes</taxon>
        <taxon>Micromonosporales</taxon>
        <taxon>Micromonosporaceae</taxon>
        <taxon>Dactylosporangium</taxon>
    </lineage>
</organism>
<evidence type="ECO:0000256" key="1">
    <source>
        <dbReference type="SAM" id="MobiDB-lite"/>
    </source>
</evidence>
<sequence length="177" mass="18493">MTTTATSSPTRPRKRATGSRAAGTSTTQPRRRSPAKETGPTTKASRPTRARKRPAAGETAPPRSESDLVTWAEVPMPHVKVPVVHVAGPRARSVVTNVGWTARTVANAVPAPKQLLYYGGVGVLTAVGMLEWPVALAAAAGVWVATHSRERAEPQGPAEVPQGKTRAGARLAAATAR</sequence>
<comment type="caution">
    <text evidence="2">The sequence shown here is derived from an EMBL/GenBank/DDBJ whole genome shotgun (WGS) entry which is preliminary data.</text>
</comment>